<protein>
    <submittedName>
        <fullName evidence="2">Uncharacterized protein</fullName>
    </submittedName>
</protein>
<dbReference type="EMBL" id="CM026424">
    <property type="protein sequence ID" value="KAG0581522.1"/>
    <property type="molecule type" value="Genomic_DNA"/>
</dbReference>
<dbReference type="Proteomes" id="UP000822688">
    <property type="component" value="Chromosome 4"/>
</dbReference>
<accession>A0A8T0IDP3</accession>
<feature type="signal peptide" evidence="1">
    <location>
        <begin position="1"/>
        <end position="15"/>
    </location>
</feature>
<gene>
    <name evidence="2" type="ORF">KC19_4G258100</name>
</gene>
<feature type="chain" id="PRO_5035848245" evidence="1">
    <location>
        <begin position="16"/>
        <end position="50"/>
    </location>
</feature>
<proteinExistence type="predicted"/>
<organism evidence="2 3">
    <name type="scientific">Ceratodon purpureus</name>
    <name type="common">Fire moss</name>
    <name type="synonym">Dicranum purpureum</name>
    <dbReference type="NCBI Taxonomy" id="3225"/>
    <lineage>
        <taxon>Eukaryota</taxon>
        <taxon>Viridiplantae</taxon>
        <taxon>Streptophyta</taxon>
        <taxon>Embryophyta</taxon>
        <taxon>Bryophyta</taxon>
        <taxon>Bryophytina</taxon>
        <taxon>Bryopsida</taxon>
        <taxon>Dicranidae</taxon>
        <taxon>Pseudoditrichales</taxon>
        <taxon>Ditrichaceae</taxon>
        <taxon>Ceratodon</taxon>
    </lineage>
</organism>
<evidence type="ECO:0000313" key="2">
    <source>
        <dbReference type="EMBL" id="KAG0581522.1"/>
    </source>
</evidence>
<keyword evidence="3" id="KW-1185">Reference proteome</keyword>
<comment type="caution">
    <text evidence="2">The sequence shown here is derived from an EMBL/GenBank/DDBJ whole genome shotgun (WGS) entry which is preliminary data.</text>
</comment>
<dbReference type="AlphaFoldDB" id="A0A8T0IDP3"/>
<reference evidence="2" key="1">
    <citation type="submission" date="2020-06" db="EMBL/GenBank/DDBJ databases">
        <title>WGS assembly of Ceratodon purpureus strain R40.</title>
        <authorList>
            <person name="Carey S.B."/>
            <person name="Jenkins J."/>
            <person name="Shu S."/>
            <person name="Lovell J.T."/>
            <person name="Sreedasyam A."/>
            <person name="Maumus F."/>
            <person name="Tiley G.P."/>
            <person name="Fernandez-Pozo N."/>
            <person name="Barry K."/>
            <person name="Chen C."/>
            <person name="Wang M."/>
            <person name="Lipzen A."/>
            <person name="Daum C."/>
            <person name="Saski C.A."/>
            <person name="Payton A.C."/>
            <person name="Mcbreen J.C."/>
            <person name="Conrad R.E."/>
            <person name="Kollar L.M."/>
            <person name="Olsson S."/>
            <person name="Huttunen S."/>
            <person name="Landis J.B."/>
            <person name="Wickett N.J."/>
            <person name="Johnson M.G."/>
            <person name="Rensing S.A."/>
            <person name="Grimwood J."/>
            <person name="Schmutz J."/>
            <person name="Mcdaniel S.F."/>
        </authorList>
    </citation>
    <scope>NUCLEOTIDE SEQUENCE</scope>
    <source>
        <strain evidence="2">R40</strain>
    </source>
</reference>
<name>A0A8T0IDP3_CERPU</name>
<evidence type="ECO:0000256" key="1">
    <source>
        <dbReference type="SAM" id="SignalP"/>
    </source>
</evidence>
<evidence type="ECO:0000313" key="3">
    <source>
        <dbReference type="Proteomes" id="UP000822688"/>
    </source>
</evidence>
<keyword evidence="1" id="KW-0732">Signal</keyword>
<sequence length="50" mass="5328">MSIFICICLKLISEAFVKLGSNVLTTGMKNDVGMLCAQADEQQPGLLLGL</sequence>